<dbReference type="PROSITE" id="PS50026">
    <property type="entry name" value="EGF_3"/>
    <property type="match status" value="1"/>
</dbReference>
<evidence type="ECO:0000256" key="9">
    <source>
        <dbReference type="SAM" id="Phobius"/>
    </source>
</evidence>
<evidence type="ECO:0000256" key="5">
    <source>
        <dbReference type="ARBA" id="ARBA00022989"/>
    </source>
</evidence>
<feature type="transmembrane region" description="Helical" evidence="9">
    <location>
        <begin position="700"/>
        <end position="722"/>
    </location>
</feature>
<feature type="transmembrane region" description="Helical" evidence="9">
    <location>
        <begin position="927"/>
        <end position="950"/>
    </location>
</feature>
<comment type="caution">
    <text evidence="13">The sequence shown here is derived from an EMBL/GenBank/DDBJ whole genome shotgun (WGS) entry which is preliminary data.</text>
</comment>
<feature type="transmembrane region" description="Helical" evidence="9">
    <location>
        <begin position="1005"/>
        <end position="1027"/>
    </location>
</feature>
<feature type="transmembrane region" description="Helical" evidence="9">
    <location>
        <begin position="962"/>
        <end position="985"/>
    </location>
</feature>
<evidence type="ECO:0000256" key="8">
    <source>
        <dbReference type="PROSITE-ProRule" id="PRU00076"/>
    </source>
</evidence>
<evidence type="ECO:0000313" key="13">
    <source>
        <dbReference type="EMBL" id="CAF0764307.1"/>
    </source>
</evidence>
<keyword evidence="8" id="KW-1015">Disulfide bond</keyword>
<feature type="transmembrane region" description="Helical" evidence="9">
    <location>
        <begin position="572"/>
        <end position="593"/>
    </location>
</feature>
<keyword evidence="8" id="KW-0245">EGF-like domain</keyword>
<keyword evidence="14" id="KW-1185">Reference proteome</keyword>
<feature type="domain" description="C-type lectin" evidence="12">
    <location>
        <begin position="121"/>
        <end position="225"/>
    </location>
</feature>
<feature type="chain" id="PRO_5033047779" description="EGF-like domain-containing protein" evidence="10">
    <location>
        <begin position="29"/>
        <end position="1171"/>
    </location>
</feature>
<dbReference type="SMART" id="SM00034">
    <property type="entry name" value="CLECT"/>
    <property type="match status" value="1"/>
</dbReference>
<reference evidence="13" key="1">
    <citation type="submission" date="2021-02" db="EMBL/GenBank/DDBJ databases">
        <authorList>
            <person name="Nowell W R."/>
        </authorList>
    </citation>
    <scope>NUCLEOTIDE SEQUENCE</scope>
    <source>
        <strain evidence="13">Ploen Becks lab</strain>
    </source>
</reference>
<dbReference type="GO" id="GO:0034632">
    <property type="term" value="F:retinol transmembrane transporter activity"/>
    <property type="evidence" value="ECO:0007669"/>
    <property type="project" value="InterPro"/>
</dbReference>
<keyword evidence="2" id="KW-0813">Transport</keyword>
<accession>A0A813QAM2</accession>
<dbReference type="InterPro" id="IPR016187">
    <property type="entry name" value="CTDL_fold"/>
</dbReference>
<evidence type="ECO:0000259" key="11">
    <source>
        <dbReference type="PROSITE" id="PS50026"/>
    </source>
</evidence>
<dbReference type="CDD" id="cd00037">
    <property type="entry name" value="CLECT"/>
    <property type="match status" value="1"/>
</dbReference>
<comment type="caution">
    <text evidence="8">Lacks conserved residue(s) required for the propagation of feature annotation.</text>
</comment>
<keyword evidence="4 9" id="KW-0812">Transmembrane</keyword>
<keyword evidence="3" id="KW-1003">Cell membrane</keyword>
<dbReference type="GO" id="GO:0005886">
    <property type="term" value="C:plasma membrane"/>
    <property type="evidence" value="ECO:0007669"/>
    <property type="project" value="UniProtKB-SubCell"/>
</dbReference>
<feature type="transmembrane region" description="Helical" evidence="9">
    <location>
        <begin position="791"/>
        <end position="811"/>
    </location>
</feature>
<keyword evidence="10" id="KW-0732">Signal</keyword>
<evidence type="ECO:0000256" key="2">
    <source>
        <dbReference type="ARBA" id="ARBA00022448"/>
    </source>
</evidence>
<evidence type="ECO:0000256" key="7">
    <source>
        <dbReference type="ARBA" id="ARBA00023170"/>
    </source>
</evidence>
<evidence type="ECO:0000256" key="4">
    <source>
        <dbReference type="ARBA" id="ARBA00022692"/>
    </source>
</evidence>
<feature type="transmembrane region" description="Helical" evidence="9">
    <location>
        <begin position="523"/>
        <end position="540"/>
    </location>
</feature>
<feature type="transmembrane region" description="Helical" evidence="9">
    <location>
        <begin position="445"/>
        <end position="462"/>
    </location>
</feature>
<feature type="disulfide bond" evidence="8">
    <location>
        <begin position="248"/>
        <end position="265"/>
    </location>
</feature>
<feature type="domain" description="EGF-like" evidence="11">
    <location>
        <begin position="238"/>
        <end position="277"/>
    </location>
</feature>
<feature type="transmembrane region" description="Helical" evidence="9">
    <location>
        <begin position="372"/>
        <end position="392"/>
    </location>
</feature>
<dbReference type="GO" id="GO:0071939">
    <property type="term" value="P:vitamin A import into cell"/>
    <property type="evidence" value="ECO:0007669"/>
    <property type="project" value="TreeGrafter"/>
</dbReference>
<dbReference type="Proteomes" id="UP000663879">
    <property type="component" value="Unassembled WGS sequence"/>
</dbReference>
<dbReference type="InterPro" id="IPR001304">
    <property type="entry name" value="C-type_lectin-like"/>
</dbReference>
<evidence type="ECO:0000256" key="1">
    <source>
        <dbReference type="ARBA" id="ARBA00004651"/>
    </source>
</evidence>
<dbReference type="InterPro" id="IPR000742">
    <property type="entry name" value="EGF"/>
</dbReference>
<dbReference type="Pfam" id="PF14752">
    <property type="entry name" value="RBP_receptor"/>
    <property type="match status" value="1"/>
</dbReference>
<dbReference type="AlphaFoldDB" id="A0A813QAM2"/>
<evidence type="ECO:0000256" key="10">
    <source>
        <dbReference type="SAM" id="SignalP"/>
    </source>
</evidence>
<sequence length="1171" mass="137850">MFVNNFKNLCLFFHLVVINLLLKKNVECFSNIFGELFNDLKFGTFENEGISQKIISHRVRCPYGSYVFNGSCYYFSDRRSNNQKEISQSIFQKVTNNKLDKPAELFGLSSKRSPEYPSIASWEDANNICNQMEPFSSLIQFSEKESELGYVINLMKNFSHTQSNDLVKYWIGLTFQDFEYKWVNGIALNNSILKEIINNYDRSYSGRCASLNFKKTGDIEIEWEDCQNVKRAFLCRYVYDRCTNNTSCGKNGACVNVPSKQSFECECRIFYDGPRCNKWSNQGIQMIIALILILCAILFLAINRIYSRIKNSEYERLEKQKRLEENYKHYFKSDEENEPEGQPFLNHRYSIEIIEKNIFKLGLKLIRKKLKFFILILLSVTLAIGLILGISITRYKIIKYRIEKYKKSSSDEPEKSIDKDRISKLTNIFSIDICKVMNSEFMEDYVLIFSSLSLTLFIYFWNSFKFFKQDEFCECQNNYDLKRLSQRASKLLNSKNLSLFGYRFFFSFEFPIPMNPFNKRNRFLTCVIYAAYTYNILKIFEHLVSSDNLVNNLRKSLNETVSETVEKVEKGILMGLLKQILVVFTIGLRYYPVLLCIDLKRKSKVCYLLCTLYVLFLLIYYSYMNMFCLLSAYSTIKQAIESISNEQKALALSKQFNLLSELRQEPVTVPNLMVDTEMKQNLTRFIKDELFIRNFMFEKFLFYIILCLIVFYMISEFCILILEAILNRKNDFTCKYCGSDNPQMRQGDKVDNELKYTKNLFKKQKPISFFKNLISKYVYENRRYFRYSKEFINTNMIAFILLYYITCLIIRKSSIIVSISSRLVILVINFIFELGAETEMAYMLPGNRQIKAFISSLHNEISFFIIMACCITTSIYVTQLLLGIRSFHTNVLNGYRGVYENIPSPKKLSNGDIALSSLHYSGYTIGYMLWGYLILFEISLVMILVVKVLIHFYFIAENLAKIILPILTIYLLKRILMWYLCSYLVSDSNSMTQQFVLKNKKFYFILNHFNFFFDCFLGSFVCFVRMAKSSLAALFFMPRLDYSIFGGFLESKDMGFLSYVSFIHMEVNQTHPVKLAFCELMRLTQIEPNTTNKKSKLRRNKWFLLYTLMKNPNLRRLRKGYLFKLSLIPKVETLDQFIKRQKNKIFDDKLKRSRSIDTLGDTLDESIKLKN</sequence>
<dbReference type="PANTHER" id="PTHR21444:SF15">
    <property type="entry name" value="RECEPTOR FOR RETINOL UPTAKE STRA6"/>
    <property type="match status" value="1"/>
</dbReference>
<feature type="transmembrane region" description="Helical" evidence="9">
    <location>
        <begin position="284"/>
        <end position="306"/>
    </location>
</feature>
<evidence type="ECO:0000259" key="12">
    <source>
        <dbReference type="PROSITE" id="PS50041"/>
    </source>
</evidence>
<feature type="signal peptide" evidence="10">
    <location>
        <begin position="1"/>
        <end position="28"/>
    </location>
</feature>
<protein>
    <recommendedName>
        <fullName evidence="15">EGF-like domain-containing protein</fullName>
    </recommendedName>
</protein>
<feature type="transmembrane region" description="Helical" evidence="9">
    <location>
        <begin position="863"/>
        <end position="884"/>
    </location>
</feature>
<feature type="disulfide bond" evidence="8">
    <location>
        <begin position="267"/>
        <end position="276"/>
    </location>
</feature>
<evidence type="ECO:0000256" key="6">
    <source>
        <dbReference type="ARBA" id="ARBA00023136"/>
    </source>
</evidence>
<evidence type="ECO:0000313" key="14">
    <source>
        <dbReference type="Proteomes" id="UP000663879"/>
    </source>
</evidence>
<gene>
    <name evidence="13" type="ORF">OXX778_LOCUS4603</name>
</gene>
<name>A0A813QAM2_9BILA</name>
<comment type="subcellular location">
    <subcellularLocation>
        <location evidence="1">Cell membrane</location>
        <topology evidence="1">Multi-pass membrane protein</topology>
    </subcellularLocation>
</comment>
<dbReference type="PANTHER" id="PTHR21444">
    <property type="entry name" value="COILED-COIL DOMAIN-CONTAINING PROTEIN 180"/>
    <property type="match status" value="1"/>
</dbReference>
<evidence type="ECO:0008006" key="15">
    <source>
        <dbReference type="Google" id="ProtNLM"/>
    </source>
</evidence>
<organism evidence="13 14">
    <name type="scientific">Brachionus calyciflorus</name>
    <dbReference type="NCBI Taxonomy" id="104777"/>
    <lineage>
        <taxon>Eukaryota</taxon>
        <taxon>Metazoa</taxon>
        <taxon>Spiralia</taxon>
        <taxon>Gnathifera</taxon>
        <taxon>Rotifera</taxon>
        <taxon>Eurotatoria</taxon>
        <taxon>Monogononta</taxon>
        <taxon>Pseudotrocha</taxon>
        <taxon>Ploima</taxon>
        <taxon>Brachionidae</taxon>
        <taxon>Brachionus</taxon>
    </lineage>
</organism>
<evidence type="ECO:0000256" key="3">
    <source>
        <dbReference type="ARBA" id="ARBA00022475"/>
    </source>
</evidence>
<dbReference type="GO" id="GO:0038023">
    <property type="term" value="F:signaling receptor activity"/>
    <property type="evidence" value="ECO:0007669"/>
    <property type="project" value="InterPro"/>
</dbReference>
<feature type="transmembrane region" description="Helical" evidence="9">
    <location>
        <begin position="605"/>
        <end position="623"/>
    </location>
</feature>
<dbReference type="PROSITE" id="PS50041">
    <property type="entry name" value="C_TYPE_LECTIN_2"/>
    <property type="match status" value="1"/>
</dbReference>
<keyword evidence="7" id="KW-0675">Receptor</keyword>
<keyword evidence="5 9" id="KW-1133">Transmembrane helix</keyword>
<dbReference type="InterPro" id="IPR016186">
    <property type="entry name" value="C-type_lectin-like/link_sf"/>
</dbReference>
<dbReference type="PROSITE" id="PS00022">
    <property type="entry name" value="EGF_1"/>
    <property type="match status" value="1"/>
</dbReference>
<keyword evidence="6 9" id="KW-0472">Membrane</keyword>
<dbReference type="OrthoDB" id="2376984at2759"/>
<proteinExistence type="predicted"/>
<dbReference type="EMBL" id="CAJNOC010000461">
    <property type="protein sequence ID" value="CAF0764307.1"/>
    <property type="molecule type" value="Genomic_DNA"/>
</dbReference>
<dbReference type="InterPro" id="IPR026612">
    <property type="entry name" value="STRA6-like"/>
</dbReference>
<dbReference type="Gene3D" id="3.10.100.10">
    <property type="entry name" value="Mannose-Binding Protein A, subunit A"/>
    <property type="match status" value="1"/>
</dbReference>
<dbReference type="SUPFAM" id="SSF56436">
    <property type="entry name" value="C-type lectin-like"/>
    <property type="match status" value="1"/>
</dbReference>